<reference evidence="2" key="1">
    <citation type="journal article" date="2015" name="Proc. Natl. Acad. Sci. U.S.A.">
        <title>Networks of energetic and metabolic interactions define dynamics in microbial communities.</title>
        <authorList>
            <person name="Embree M."/>
            <person name="Liu J.K."/>
            <person name="Al-Bassam M.M."/>
            <person name="Zengler K."/>
        </authorList>
    </citation>
    <scope>NUCLEOTIDE SEQUENCE</scope>
</reference>
<feature type="region of interest" description="Disordered" evidence="1">
    <location>
        <begin position="1"/>
        <end position="35"/>
    </location>
</feature>
<evidence type="ECO:0000256" key="1">
    <source>
        <dbReference type="SAM" id="MobiDB-lite"/>
    </source>
</evidence>
<accession>A0A0W8G429</accession>
<evidence type="ECO:0000313" key="2">
    <source>
        <dbReference type="EMBL" id="KUG27251.1"/>
    </source>
</evidence>
<name>A0A0W8G429_9ZZZZ</name>
<sequence>MTMTKPLRLGNDPLGRLESTADGHRPASGSGGNALDRILSAPGEAPAAQVPVRRREPDALARTVQFIDDIIDGLDTALPCRPRITVDAESELADLPMRQAYLLGHALRLILGLGEGAPRSGPHALPLHIHLHSRLSGRLELSVTDDGAFFPGSLRLFEEPHPEVRELTDFVSRRGGSVLVARSHATQVSVVVWSPQAAASPLCAAE</sequence>
<proteinExistence type="predicted"/>
<comment type="caution">
    <text evidence="2">The sequence shown here is derived from an EMBL/GenBank/DDBJ whole genome shotgun (WGS) entry which is preliminary data.</text>
</comment>
<protein>
    <submittedName>
        <fullName evidence="2">Uncharacterized protein</fullName>
    </submittedName>
</protein>
<dbReference type="EMBL" id="LNQE01000345">
    <property type="protein sequence ID" value="KUG27251.1"/>
    <property type="molecule type" value="Genomic_DNA"/>
</dbReference>
<dbReference type="AlphaFoldDB" id="A0A0W8G429"/>
<organism evidence="2">
    <name type="scientific">hydrocarbon metagenome</name>
    <dbReference type="NCBI Taxonomy" id="938273"/>
    <lineage>
        <taxon>unclassified sequences</taxon>
        <taxon>metagenomes</taxon>
        <taxon>ecological metagenomes</taxon>
    </lineage>
</organism>
<gene>
    <name evidence="2" type="ORF">ASZ90_002887</name>
</gene>